<feature type="region of interest" description="Disordered" evidence="1">
    <location>
        <begin position="282"/>
        <end position="321"/>
    </location>
</feature>
<dbReference type="Proteomes" id="UP000283509">
    <property type="component" value="Unassembled WGS sequence"/>
</dbReference>
<name>A0A423SBJ3_PENVA</name>
<accession>A0A423SBJ3</accession>
<gene>
    <name evidence="2" type="ORF">C7M84_020618</name>
</gene>
<keyword evidence="3" id="KW-1185">Reference proteome</keyword>
<feature type="compositionally biased region" description="Basic and acidic residues" evidence="1">
    <location>
        <begin position="43"/>
        <end position="52"/>
    </location>
</feature>
<evidence type="ECO:0000313" key="2">
    <source>
        <dbReference type="EMBL" id="ROT61581.1"/>
    </source>
</evidence>
<sequence>MWAVARERARGCPYFLGLQPPVRVWPREAPPSDVGESSGQPGDRAESREIKQASRTPISPSPPPPLPHTHNTPPMCPSICLYSTTGPNKALRGTPRREGGRGSGHHGRTPPPSADLKECGPEPQGEQSPRRRSSSLSSSAPFIFPRFRLGCRQLEPGHDASCARPPPLQSRTAGGGAAANRISAQLVSSLRLIELRSGEAAAKSPKSGRGFGRPAAEPRRRSLLPTLRLYWAEAERRPDFKAPLVFRCEPRVPGQQISEESGAEVRISEGSTLFRQIFKKPKNQASPSNNSPPGSNPQPGGFQAQEKGDRISPKRKKNIPSLFTNFNDSVTFRRRPSRVQVPKTADDPGFSFRSSKWAAIKGSCPLRGTLAGVHRGFSGCSL</sequence>
<organism evidence="2 3">
    <name type="scientific">Penaeus vannamei</name>
    <name type="common">Whiteleg shrimp</name>
    <name type="synonym">Litopenaeus vannamei</name>
    <dbReference type="NCBI Taxonomy" id="6689"/>
    <lineage>
        <taxon>Eukaryota</taxon>
        <taxon>Metazoa</taxon>
        <taxon>Ecdysozoa</taxon>
        <taxon>Arthropoda</taxon>
        <taxon>Crustacea</taxon>
        <taxon>Multicrustacea</taxon>
        <taxon>Malacostraca</taxon>
        <taxon>Eumalacostraca</taxon>
        <taxon>Eucarida</taxon>
        <taxon>Decapoda</taxon>
        <taxon>Dendrobranchiata</taxon>
        <taxon>Penaeoidea</taxon>
        <taxon>Penaeidae</taxon>
        <taxon>Penaeus</taxon>
    </lineage>
</organism>
<comment type="caution">
    <text evidence="2">The sequence shown here is derived from an EMBL/GenBank/DDBJ whole genome shotgun (WGS) entry which is preliminary data.</text>
</comment>
<evidence type="ECO:0000313" key="3">
    <source>
        <dbReference type="Proteomes" id="UP000283509"/>
    </source>
</evidence>
<reference evidence="2 3" key="1">
    <citation type="submission" date="2018-04" db="EMBL/GenBank/DDBJ databases">
        <authorList>
            <person name="Zhang X."/>
            <person name="Yuan J."/>
            <person name="Li F."/>
            <person name="Xiang J."/>
        </authorList>
    </citation>
    <scope>NUCLEOTIDE SEQUENCE [LARGE SCALE GENOMIC DNA]</scope>
    <source>
        <tissue evidence="2">Muscle</tissue>
    </source>
</reference>
<feature type="region of interest" description="Disordered" evidence="1">
    <location>
        <begin position="16"/>
        <end position="139"/>
    </location>
</feature>
<dbReference type="EMBL" id="QCYY01004092">
    <property type="protein sequence ID" value="ROT61581.1"/>
    <property type="molecule type" value="Genomic_DNA"/>
</dbReference>
<protein>
    <submittedName>
        <fullName evidence="2">Uncharacterized protein</fullName>
    </submittedName>
</protein>
<dbReference type="AlphaFoldDB" id="A0A423SBJ3"/>
<evidence type="ECO:0000256" key="1">
    <source>
        <dbReference type="SAM" id="MobiDB-lite"/>
    </source>
</evidence>
<proteinExistence type="predicted"/>
<reference evidence="2 3" key="2">
    <citation type="submission" date="2019-01" db="EMBL/GenBank/DDBJ databases">
        <title>The decoding of complex shrimp genome reveals the adaptation for benthos swimmer, frequently molting mechanism and breeding impact on genome.</title>
        <authorList>
            <person name="Sun Y."/>
            <person name="Gao Y."/>
            <person name="Yu Y."/>
        </authorList>
    </citation>
    <scope>NUCLEOTIDE SEQUENCE [LARGE SCALE GENOMIC DNA]</scope>
    <source>
        <tissue evidence="2">Muscle</tissue>
    </source>
</reference>
<feature type="compositionally biased region" description="Low complexity" evidence="1">
    <location>
        <begin position="283"/>
        <end position="301"/>
    </location>
</feature>